<feature type="region of interest" description="Disordered" evidence="1">
    <location>
        <begin position="148"/>
        <end position="178"/>
    </location>
</feature>
<comment type="caution">
    <text evidence="2">The sequence shown here is derived from an EMBL/GenBank/DDBJ whole genome shotgun (WGS) entry which is preliminary data.</text>
</comment>
<evidence type="ECO:0000256" key="1">
    <source>
        <dbReference type="SAM" id="MobiDB-lite"/>
    </source>
</evidence>
<evidence type="ECO:0000313" key="3">
    <source>
        <dbReference type="Proteomes" id="UP001153269"/>
    </source>
</evidence>
<proteinExistence type="predicted"/>
<organism evidence="2 3">
    <name type="scientific">Pleuronectes platessa</name>
    <name type="common">European plaice</name>
    <dbReference type="NCBI Taxonomy" id="8262"/>
    <lineage>
        <taxon>Eukaryota</taxon>
        <taxon>Metazoa</taxon>
        <taxon>Chordata</taxon>
        <taxon>Craniata</taxon>
        <taxon>Vertebrata</taxon>
        <taxon>Euteleostomi</taxon>
        <taxon>Actinopterygii</taxon>
        <taxon>Neopterygii</taxon>
        <taxon>Teleostei</taxon>
        <taxon>Neoteleostei</taxon>
        <taxon>Acanthomorphata</taxon>
        <taxon>Carangaria</taxon>
        <taxon>Pleuronectiformes</taxon>
        <taxon>Pleuronectoidei</taxon>
        <taxon>Pleuronectidae</taxon>
        <taxon>Pleuronectes</taxon>
    </lineage>
</organism>
<feature type="compositionally biased region" description="Basic and acidic residues" evidence="1">
    <location>
        <begin position="44"/>
        <end position="63"/>
    </location>
</feature>
<dbReference type="Proteomes" id="UP001153269">
    <property type="component" value="Unassembled WGS sequence"/>
</dbReference>
<dbReference type="EMBL" id="CADEAL010002680">
    <property type="protein sequence ID" value="CAB1441680.1"/>
    <property type="molecule type" value="Genomic_DNA"/>
</dbReference>
<protein>
    <submittedName>
        <fullName evidence="2">Uncharacterized protein</fullName>
    </submittedName>
</protein>
<reference evidence="2" key="1">
    <citation type="submission" date="2020-03" db="EMBL/GenBank/DDBJ databases">
        <authorList>
            <person name="Weist P."/>
        </authorList>
    </citation>
    <scope>NUCLEOTIDE SEQUENCE</scope>
</reference>
<feature type="compositionally biased region" description="Basic and acidic residues" evidence="1">
    <location>
        <begin position="168"/>
        <end position="178"/>
    </location>
</feature>
<name>A0A9N7V2M7_PLEPL</name>
<sequence>MSVSPDQPNAAPPYFPLPLLNQPANRVDGYSSELFIVGAYQSDGQKKKKEEGRGKEGRKEGRRSGRIAFDIQPPSCPPVIHLTLPLRLAIPPNTPEGLPVRPGPLHSVWNVDLRGRGGRMVLLLLSSSSSSLLLSYCVCRIDGGPGRRQGLSSQCLTYTPPSRPRPSSTEKREKRRDEQKYLRISTLEMKHRECQSVKYGTFFNASY</sequence>
<keyword evidence="3" id="KW-1185">Reference proteome</keyword>
<accession>A0A9N7V2M7</accession>
<feature type="compositionally biased region" description="Polar residues" evidence="1">
    <location>
        <begin position="150"/>
        <end position="159"/>
    </location>
</feature>
<feature type="region of interest" description="Disordered" evidence="1">
    <location>
        <begin position="43"/>
        <end position="63"/>
    </location>
</feature>
<evidence type="ECO:0000313" key="2">
    <source>
        <dbReference type="EMBL" id="CAB1441680.1"/>
    </source>
</evidence>
<gene>
    <name evidence="2" type="ORF">PLEPLA_LOCUS29430</name>
</gene>
<dbReference type="AlphaFoldDB" id="A0A9N7V2M7"/>